<comment type="caution">
    <text evidence="1">The sequence shown here is derived from an EMBL/GenBank/DDBJ whole genome shotgun (WGS) entry which is preliminary data.</text>
</comment>
<evidence type="ECO:0000313" key="1">
    <source>
        <dbReference type="EMBL" id="GMF03036.1"/>
    </source>
</evidence>
<reference evidence="1" key="1">
    <citation type="submission" date="2023-04" db="EMBL/GenBank/DDBJ databases">
        <title>Ambrosiozyma monospora NBRC 10751.</title>
        <authorList>
            <person name="Ichikawa N."/>
            <person name="Sato H."/>
            <person name="Tonouchi N."/>
        </authorList>
    </citation>
    <scope>NUCLEOTIDE SEQUENCE</scope>
    <source>
        <strain evidence="1">NBRC 10751</strain>
    </source>
</reference>
<dbReference type="Proteomes" id="UP001165064">
    <property type="component" value="Unassembled WGS sequence"/>
</dbReference>
<evidence type="ECO:0000313" key="2">
    <source>
        <dbReference type="Proteomes" id="UP001165064"/>
    </source>
</evidence>
<gene>
    <name evidence="1" type="ORF">Amon02_001165000</name>
</gene>
<accession>A0ACB5U6F7</accession>
<keyword evidence="2" id="KW-1185">Reference proteome</keyword>
<sequence length="286" mass="30003">MTTEGVGPRRPPPPPPLQLTDQTLQRTKEDPKSPTLIPETPSTSISSSLITPVSTCLPIISKLPHHSFALGGGPSCGSGDTQQRQHILQQEPVKVYNTFISDNIDGSNIVMADKVCSTLSGSSDKSGCPSCIDGDITTSGTISGNKGSEKDNSNGSIVDVSDSVNIISENDWAKDKVIVVSGGSGGDVDCGAGGSGVAARDGKEETGRFRLLHQETGSNDEEVIDLGSSRGGKRSITSVDEAGEYGVIKDHSRDNKGKDDEIQEGYEDGSNLHLVLPAPKFSKIKI</sequence>
<protein>
    <submittedName>
        <fullName evidence="1">Unnamed protein product</fullName>
    </submittedName>
</protein>
<name>A0ACB5U6F7_AMBMO</name>
<organism evidence="1 2">
    <name type="scientific">Ambrosiozyma monospora</name>
    <name type="common">Yeast</name>
    <name type="synonym">Endomycopsis monosporus</name>
    <dbReference type="NCBI Taxonomy" id="43982"/>
    <lineage>
        <taxon>Eukaryota</taxon>
        <taxon>Fungi</taxon>
        <taxon>Dikarya</taxon>
        <taxon>Ascomycota</taxon>
        <taxon>Saccharomycotina</taxon>
        <taxon>Pichiomycetes</taxon>
        <taxon>Pichiales</taxon>
        <taxon>Pichiaceae</taxon>
        <taxon>Ambrosiozyma</taxon>
    </lineage>
</organism>
<proteinExistence type="predicted"/>
<dbReference type="EMBL" id="BSXS01012804">
    <property type="protein sequence ID" value="GMF03036.1"/>
    <property type="molecule type" value="Genomic_DNA"/>
</dbReference>